<proteinExistence type="predicted"/>
<reference evidence="2 3" key="5">
    <citation type="journal article" date="2010" name="Appl. Environ. Microbiol.">
        <title>phrR-like gene praR of Azorhizobium caulinodans ORS571 is essential for symbiosis with Sesbania rostrata and is involved in expression of reb genes.</title>
        <authorList>
            <person name="Akiba N."/>
            <person name="Aono T."/>
            <person name="Toyazaki H."/>
            <person name="Sato S."/>
            <person name="Oyaizu H."/>
        </authorList>
    </citation>
    <scope>NUCLEOTIDE SEQUENCE [LARGE SCALE GENOMIC DNA]</scope>
    <source>
        <strain evidence="3">ATCC 43989 / DSM 5975 / JCM 20966 / LMG 6465 / NBRC 14845 / NCIMB 13405 / ORS 571</strain>
    </source>
</reference>
<keyword evidence="1" id="KW-0812">Transmembrane</keyword>
<dbReference type="STRING" id="438753.AZC_0860"/>
<gene>
    <name evidence="2" type="ordered locus">AZC_0860</name>
</gene>
<accession>A8HTQ1</accession>
<reference evidence="2 3" key="4">
    <citation type="journal article" date="2009" name="Appl. Environ. Microbiol.">
        <title>Comparative genome-wide transcriptional profiling of Azorhizobium caulinodans ORS571 grown under free-living and symbiotic conditions.</title>
        <authorList>
            <person name="Tsukada S."/>
            <person name="Aono T."/>
            <person name="Akiba N."/>
            <person name="Lee KB."/>
            <person name="Liu CT."/>
            <person name="Toyazaki H."/>
            <person name="Oyaizu H."/>
        </authorList>
    </citation>
    <scope>NUCLEOTIDE SEQUENCE [LARGE SCALE GENOMIC DNA]</scope>
    <source>
        <strain evidence="3">ATCC 43989 / DSM 5975 / JCM 20966 / LMG 6465 / NBRC 14845 / NCIMB 13405 / ORS 571</strain>
    </source>
</reference>
<evidence type="ECO:0000256" key="1">
    <source>
        <dbReference type="SAM" id="Phobius"/>
    </source>
</evidence>
<evidence type="ECO:0000313" key="3">
    <source>
        <dbReference type="Proteomes" id="UP000000270"/>
    </source>
</evidence>
<keyword evidence="1" id="KW-0472">Membrane</keyword>
<dbReference type="Proteomes" id="UP000000270">
    <property type="component" value="Chromosome"/>
</dbReference>
<feature type="transmembrane region" description="Helical" evidence="1">
    <location>
        <begin position="22"/>
        <end position="47"/>
    </location>
</feature>
<reference evidence="2 3" key="3">
    <citation type="journal article" date="2008" name="BMC Genomics">
        <title>The genome of the versatile nitrogen fixer Azorhizobium caulinodans ORS571.</title>
        <authorList>
            <person name="Lee KB."/>
            <person name="Backer P.D."/>
            <person name="Aono T."/>
            <person name="Liu CT."/>
            <person name="Suzuki S."/>
            <person name="Suzuki T."/>
            <person name="Kaneko T."/>
            <person name="Yamada M."/>
            <person name="Tabata S."/>
            <person name="Kupfer D.M."/>
            <person name="Najar F.Z."/>
            <person name="Wiley G.B."/>
            <person name="Roe B."/>
            <person name="Binnewies T.T."/>
            <person name="Ussery D.W."/>
            <person name="D'Haeze W."/>
            <person name="Herder J.D."/>
            <person name="Gevers D."/>
            <person name="Vereecke D."/>
            <person name="Holsters M."/>
            <person name="Oyaizu H."/>
        </authorList>
    </citation>
    <scope>NUCLEOTIDE SEQUENCE [LARGE SCALE GENOMIC DNA]</scope>
    <source>
        <strain evidence="3">ATCC 43989 / DSM 5975 / JCM 20966 / LMG 6465 / NBRC 14845 / NCIMB 13405 / ORS 571</strain>
    </source>
</reference>
<reference evidence="2 3" key="1">
    <citation type="journal article" date="2007" name="Appl. Environ. Microbiol.">
        <title>Rhizobial factors required for stem nodule maturation and maintenance in Sesbania rostrata-Azorhizobium caulinodans ORS571 symbiosis.</title>
        <authorList>
            <person name="Suzuki S."/>
            <person name="Aono T."/>
            <person name="Lee KB."/>
            <person name="Suzuki T."/>
            <person name="Liu CT."/>
            <person name="Miwa H."/>
            <person name="Wakao S."/>
            <person name="Iki T."/>
            <person name="Oyaizu H."/>
        </authorList>
    </citation>
    <scope>NUCLEOTIDE SEQUENCE [LARGE SCALE GENOMIC DNA]</scope>
    <source>
        <strain evidence="3">ATCC 43989 / DSM 5975 / JCM 20966 / LMG 6465 / NBRC 14845 / NCIMB 13405 / ORS 571</strain>
    </source>
</reference>
<keyword evidence="3" id="KW-1185">Reference proteome</keyword>
<dbReference type="AlphaFoldDB" id="A8HTQ1"/>
<keyword evidence="1" id="KW-1133">Transmembrane helix</keyword>
<dbReference type="EMBL" id="AP009384">
    <property type="protein sequence ID" value="BAF86858.1"/>
    <property type="molecule type" value="Genomic_DNA"/>
</dbReference>
<name>A8HTQ1_AZOC5</name>
<dbReference type="KEGG" id="azc:AZC_0860"/>
<sequence length="126" mass="13882">MWVEGIMVEQGATEDSMTKPRFIWAFDFGQVMQTLATVIPIASLVWYMAASNAEMRRDIATLQAREASYAPKVDALAKSNDVQDERIGNIADAVRGIQRVNAEMLSQIGGVREDLAGIKARIAVPR</sequence>
<reference evidence="2 3" key="6">
    <citation type="journal article" date="2011" name="Appl. Environ. Microbiol.">
        <title>Involvement of the azorhizobial chromosome partition gene (parA) in the onset of bacteroid differentiation during Sesbania rostrata stem nodule development.</title>
        <authorList>
            <person name="Liu CT."/>
            <person name="Lee KB."/>
            <person name="Wang YS."/>
            <person name="Peng MH."/>
            <person name="Lee KT."/>
            <person name="Suzuki S."/>
            <person name="Suzuki T."/>
            <person name="Oyaizu H."/>
        </authorList>
    </citation>
    <scope>NUCLEOTIDE SEQUENCE [LARGE SCALE GENOMIC DNA]</scope>
    <source>
        <strain evidence="3">ATCC 43989 / DSM 5975 / JCM 20966 / LMG 6465 / NBRC 14845 / NCIMB 13405 / ORS 571</strain>
    </source>
</reference>
<evidence type="ECO:0000313" key="2">
    <source>
        <dbReference type="EMBL" id="BAF86858.1"/>
    </source>
</evidence>
<protein>
    <submittedName>
        <fullName evidence="2">Uncharacterized protein</fullName>
    </submittedName>
</protein>
<organism evidence="2 3">
    <name type="scientific">Azorhizobium caulinodans (strain ATCC 43989 / DSM 5975 / JCM 20966 / LMG 6465 / NBRC 14845 / NCIMB 13405 / ORS 571)</name>
    <dbReference type="NCBI Taxonomy" id="438753"/>
    <lineage>
        <taxon>Bacteria</taxon>
        <taxon>Pseudomonadati</taxon>
        <taxon>Pseudomonadota</taxon>
        <taxon>Alphaproteobacteria</taxon>
        <taxon>Hyphomicrobiales</taxon>
        <taxon>Xanthobacteraceae</taxon>
        <taxon>Azorhizobium</taxon>
    </lineage>
</organism>
<dbReference type="HOGENOM" id="CLU_1977010_0_0_5"/>
<reference evidence="3" key="2">
    <citation type="submission" date="2007-04" db="EMBL/GenBank/DDBJ databases">
        <title>Complete genome sequence of the nitrogen-fixing bacterium Azorhizobium caulinodans ORS571.</title>
        <authorList>
            <person name="Lee K.B."/>
            <person name="Backer P.D."/>
            <person name="Aono T."/>
            <person name="Liu C.T."/>
            <person name="Suzuki S."/>
            <person name="Suzuki T."/>
            <person name="Kaneko T."/>
            <person name="Yamada M."/>
            <person name="Tabata S."/>
            <person name="Kupfer D.M."/>
            <person name="Najar F.Z."/>
            <person name="Wiley G.B."/>
            <person name="Roe B."/>
            <person name="Binnewies T."/>
            <person name="Ussery D."/>
            <person name="Vereecke D."/>
            <person name="Gevers D."/>
            <person name="Holsters M."/>
            <person name="Oyaizu H."/>
        </authorList>
    </citation>
    <scope>NUCLEOTIDE SEQUENCE [LARGE SCALE GENOMIC DNA]</scope>
    <source>
        <strain evidence="3">ATCC 43989 / DSM 5975 / JCM 20966 / LMG 6465 / NBRC 14845 / NCIMB 13405 / ORS 571</strain>
    </source>
</reference>